<evidence type="ECO:0000256" key="7">
    <source>
        <dbReference type="SAM" id="Phobius"/>
    </source>
</evidence>
<keyword evidence="3 7" id="KW-0812">Transmembrane</keyword>
<protein>
    <submittedName>
        <fullName evidence="8">Unannotated protein</fullName>
    </submittedName>
</protein>
<dbReference type="Pfam" id="PF01252">
    <property type="entry name" value="Peptidase_A8"/>
    <property type="match status" value="1"/>
</dbReference>
<keyword evidence="4" id="KW-0378">Hydrolase</keyword>
<gene>
    <name evidence="8" type="ORF">UFOPK3554_00580</name>
</gene>
<evidence type="ECO:0000256" key="5">
    <source>
        <dbReference type="ARBA" id="ARBA00022989"/>
    </source>
</evidence>
<keyword evidence="1" id="KW-1003">Cell membrane</keyword>
<feature type="transmembrane region" description="Helical" evidence="7">
    <location>
        <begin position="51"/>
        <end position="77"/>
    </location>
</feature>
<dbReference type="AlphaFoldDB" id="A0A6J7XRK9"/>
<dbReference type="PANTHER" id="PTHR33695:SF1">
    <property type="entry name" value="LIPOPROTEIN SIGNAL PEPTIDASE"/>
    <property type="match status" value="1"/>
</dbReference>
<dbReference type="EMBL" id="CAFBSG010000007">
    <property type="protein sequence ID" value="CAB5239980.1"/>
    <property type="molecule type" value="Genomic_DNA"/>
</dbReference>
<evidence type="ECO:0000256" key="1">
    <source>
        <dbReference type="ARBA" id="ARBA00022475"/>
    </source>
</evidence>
<evidence type="ECO:0000256" key="6">
    <source>
        <dbReference type="ARBA" id="ARBA00023136"/>
    </source>
</evidence>
<dbReference type="InterPro" id="IPR001872">
    <property type="entry name" value="Peptidase_A8"/>
</dbReference>
<evidence type="ECO:0000256" key="2">
    <source>
        <dbReference type="ARBA" id="ARBA00022670"/>
    </source>
</evidence>
<organism evidence="8">
    <name type="scientific">freshwater metagenome</name>
    <dbReference type="NCBI Taxonomy" id="449393"/>
    <lineage>
        <taxon>unclassified sequences</taxon>
        <taxon>metagenomes</taxon>
        <taxon>ecological metagenomes</taxon>
    </lineage>
</organism>
<dbReference type="HAMAP" id="MF_00161">
    <property type="entry name" value="LspA"/>
    <property type="match status" value="1"/>
</dbReference>
<reference evidence="8" key="1">
    <citation type="submission" date="2020-05" db="EMBL/GenBank/DDBJ databases">
        <authorList>
            <person name="Chiriac C."/>
            <person name="Salcher M."/>
            <person name="Ghai R."/>
            <person name="Kavagutti S V."/>
        </authorList>
    </citation>
    <scope>NUCLEOTIDE SEQUENCE</scope>
</reference>
<feature type="transmembrane region" description="Helical" evidence="7">
    <location>
        <begin position="89"/>
        <end position="109"/>
    </location>
</feature>
<name>A0A6J7XRK9_9ZZZZ</name>
<dbReference type="GO" id="GO:0016020">
    <property type="term" value="C:membrane"/>
    <property type="evidence" value="ECO:0007669"/>
    <property type="project" value="InterPro"/>
</dbReference>
<dbReference type="PANTHER" id="PTHR33695">
    <property type="entry name" value="LIPOPROTEIN SIGNAL PEPTIDASE"/>
    <property type="match status" value="1"/>
</dbReference>
<dbReference type="GO" id="GO:0006508">
    <property type="term" value="P:proteolysis"/>
    <property type="evidence" value="ECO:0007669"/>
    <property type="project" value="UniProtKB-KW"/>
</dbReference>
<evidence type="ECO:0000256" key="4">
    <source>
        <dbReference type="ARBA" id="ARBA00022801"/>
    </source>
</evidence>
<sequence>MRTRQWRTLFLIAWVVWLCDLATKVWAVNELSHRANIKVFGSFLQFTFTRNSGAAFSFATGKTIFFTIFSLIVLIFITRYSGVITSKGWAVVLGLVLGGISGNLTDRIFRAPSFLQGHVIDWIALPNWPIFNLADSAIVIAAGIAFILSVRNIAPIESASESSEND</sequence>
<dbReference type="GO" id="GO:0004190">
    <property type="term" value="F:aspartic-type endopeptidase activity"/>
    <property type="evidence" value="ECO:0007669"/>
    <property type="project" value="InterPro"/>
</dbReference>
<evidence type="ECO:0000256" key="3">
    <source>
        <dbReference type="ARBA" id="ARBA00022692"/>
    </source>
</evidence>
<keyword evidence="6 7" id="KW-0472">Membrane</keyword>
<keyword evidence="5 7" id="KW-1133">Transmembrane helix</keyword>
<evidence type="ECO:0000313" key="8">
    <source>
        <dbReference type="EMBL" id="CAB5239980.1"/>
    </source>
</evidence>
<feature type="transmembrane region" description="Helical" evidence="7">
    <location>
        <begin position="129"/>
        <end position="150"/>
    </location>
</feature>
<dbReference type="PRINTS" id="PR00781">
    <property type="entry name" value="LIPOSIGPTASE"/>
</dbReference>
<proteinExistence type="inferred from homology"/>
<keyword evidence="2" id="KW-0645">Protease</keyword>
<accession>A0A6J7XRK9</accession>